<evidence type="ECO:0000313" key="2">
    <source>
        <dbReference type="EMBL" id="PAV74704.1"/>
    </source>
</evidence>
<reference evidence="2 3" key="1">
    <citation type="journal article" date="2017" name="Curr. Biol.">
        <title>Genome architecture and evolution of a unichromosomal asexual nematode.</title>
        <authorList>
            <person name="Fradin H."/>
            <person name="Zegar C."/>
            <person name="Gutwein M."/>
            <person name="Lucas J."/>
            <person name="Kovtun M."/>
            <person name="Corcoran D."/>
            <person name="Baugh L.R."/>
            <person name="Kiontke K."/>
            <person name="Gunsalus K."/>
            <person name="Fitch D.H."/>
            <person name="Piano F."/>
        </authorList>
    </citation>
    <scope>NUCLEOTIDE SEQUENCE [LARGE SCALE GENOMIC DNA]</scope>
    <source>
        <strain evidence="2">PF1309</strain>
    </source>
</reference>
<sequence>MYHIPYDSPPLVQAEVKVAPYGSQNSGIHTQCYHHQPAHQFHSYYEYPFEGPSMYCQAQSHCNHYHQPHSTHSGPIFYEQKGGTTYFHHIPQMPSPTHSVESSGSSSGGSCGSWSPSHGSPSPVHFWPSIQDLAYENKENGVSHLTNLHGSKLANVSIGSGERRLPQTENEIYNEVRQMRLLENQLIENCYPHWEDASKLKAKIQPSEFDLKLKRKLYAEHDDLTRNCCRCGTVFRLLQNEDGSKTVAKDACKYHGRKKMLASWRRGG</sequence>
<evidence type="ECO:0000313" key="3">
    <source>
        <dbReference type="Proteomes" id="UP000218231"/>
    </source>
</evidence>
<gene>
    <name evidence="2" type="ORF">WR25_15319</name>
</gene>
<protein>
    <recommendedName>
        <fullName evidence="4">Elongin A binding-protein 1 domain-containing protein</fullName>
    </recommendedName>
</protein>
<dbReference type="AlphaFoldDB" id="A0A2A2KL49"/>
<dbReference type="Proteomes" id="UP000218231">
    <property type="component" value="Unassembled WGS sequence"/>
</dbReference>
<keyword evidence="3" id="KW-1185">Reference proteome</keyword>
<comment type="caution">
    <text evidence="2">The sequence shown here is derived from an EMBL/GenBank/DDBJ whole genome shotgun (WGS) entry which is preliminary data.</text>
</comment>
<dbReference type="EMBL" id="LIAE01008288">
    <property type="protein sequence ID" value="PAV74704.1"/>
    <property type="molecule type" value="Genomic_DNA"/>
</dbReference>
<organism evidence="2 3">
    <name type="scientific">Diploscapter pachys</name>
    <dbReference type="NCBI Taxonomy" id="2018661"/>
    <lineage>
        <taxon>Eukaryota</taxon>
        <taxon>Metazoa</taxon>
        <taxon>Ecdysozoa</taxon>
        <taxon>Nematoda</taxon>
        <taxon>Chromadorea</taxon>
        <taxon>Rhabditida</taxon>
        <taxon>Rhabditina</taxon>
        <taxon>Rhabditomorpha</taxon>
        <taxon>Rhabditoidea</taxon>
        <taxon>Rhabditidae</taxon>
        <taxon>Diploscapter</taxon>
    </lineage>
</organism>
<feature type="region of interest" description="Disordered" evidence="1">
    <location>
        <begin position="92"/>
        <end position="117"/>
    </location>
</feature>
<feature type="compositionally biased region" description="Low complexity" evidence="1">
    <location>
        <begin position="95"/>
        <end position="105"/>
    </location>
</feature>
<proteinExistence type="predicted"/>
<evidence type="ECO:0000256" key="1">
    <source>
        <dbReference type="SAM" id="MobiDB-lite"/>
    </source>
</evidence>
<accession>A0A2A2KL49</accession>
<name>A0A2A2KL49_9BILA</name>
<evidence type="ECO:0008006" key="4">
    <source>
        <dbReference type="Google" id="ProtNLM"/>
    </source>
</evidence>